<dbReference type="PROSITE" id="PS50042">
    <property type="entry name" value="CNMP_BINDING_3"/>
    <property type="match status" value="1"/>
</dbReference>
<dbReference type="InterPro" id="IPR018490">
    <property type="entry name" value="cNMP-bd_dom_sf"/>
</dbReference>
<protein>
    <recommendedName>
        <fullName evidence="1">Cyclic nucleotide-binding domain-containing protein</fullName>
    </recommendedName>
</protein>
<dbReference type="AlphaFoldDB" id="A0A5J4KYK2"/>
<dbReference type="EMBL" id="BLAB01000001">
    <property type="protein sequence ID" value="GER94678.1"/>
    <property type="molecule type" value="Genomic_DNA"/>
</dbReference>
<reference evidence="2" key="1">
    <citation type="submission" date="2019-10" db="EMBL/GenBank/DDBJ databases">
        <title>Metagenomic sequencing of thiosulfate-disproportionating enrichment culture.</title>
        <authorList>
            <person name="Umezawa K."/>
            <person name="Kojima H."/>
            <person name="Fukui M."/>
        </authorList>
    </citation>
    <scope>NUCLEOTIDE SEQUENCE</scope>
    <source>
        <strain evidence="2">45J</strain>
    </source>
</reference>
<dbReference type="InterPro" id="IPR050397">
    <property type="entry name" value="Env_Response_Regulators"/>
</dbReference>
<dbReference type="Pfam" id="PF00027">
    <property type="entry name" value="cNMP_binding"/>
    <property type="match status" value="1"/>
</dbReference>
<comment type="caution">
    <text evidence="2">The sequence shown here is derived from an EMBL/GenBank/DDBJ whole genome shotgun (WGS) entry which is preliminary data.</text>
</comment>
<proteinExistence type="predicted"/>
<dbReference type="CDD" id="cd00038">
    <property type="entry name" value="CAP_ED"/>
    <property type="match status" value="1"/>
</dbReference>
<dbReference type="GO" id="GO:0003700">
    <property type="term" value="F:DNA-binding transcription factor activity"/>
    <property type="evidence" value="ECO:0007669"/>
    <property type="project" value="TreeGrafter"/>
</dbReference>
<gene>
    <name evidence="2" type="ORF">A45J_2442</name>
</gene>
<accession>A0A5J4KYK2</accession>
<dbReference type="InterPro" id="IPR000595">
    <property type="entry name" value="cNMP-bd_dom"/>
</dbReference>
<dbReference type="SMART" id="SM00100">
    <property type="entry name" value="cNMP"/>
    <property type="match status" value="1"/>
</dbReference>
<feature type="domain" description="Cyclic nucleotide-binding" evidence="1">
    <location>
        <begin position="12"/>
        <end position="114"/>
    </location>
</feature>
<sequence length="151" mass="17317">MIAITDLKKQVLFEDIDDKHLEKIAGKLQELSIKKDNFVFKEKEEAKGIYLIHSGKLEISKTTPDGWKQTLAVLGKGHFCGELSILEKRHHEANAIALENTTIFLLSKDEFEKIENEDLVLANVILKKLAFVLSKNLRHMNDKFLNVLINY</sequence>
<evidence type="ECO:0000313" key="2">
    <source>
        <dbReference type="EMBL" id="GER94678.1"/>
    </source>
</evidence>
<evidence type="ECO:0000259" key="1">
    <source>
        <dbReference type="PROSITE" id="PS50042"/>
    </source>
</evidence>
<dbReference type="PANTHER" id="PTHR24567:SF74">
    <property type="entry name" value="HTH-TYPE TRANSCRIPTIONAL REGULATOR ARCR"/>
    <property type="match status" value="1"/>
</dbReference>
<dbReference type="PANTHER" id="PTHR24567">
    <property type="entry name" value="CRP FAMILY TRANSCRIPTIONAL REGULATORY PROTEIN"/>
    <property type="match status" value="1"/>
</dbReference>
<name>A0A5J4KYK2_9ZZZZ</name>
<dbReference type="SUPFAM" id="SSF51206">
    <property type="entry name" value="cAMP-binding domain-like"/>
    <property type="match status" value="1"/>
</dbReference>
<dbReference type="InterPro" id="IPR014710">
    <property type="entry name" value="RmlC-like_jellyroll"/>
</dbReference>
<dbReference type="GO" id="GO:0005829">
    <property type="term" value="C:cytosol"/>
    <property type="evidence" value="ECO:0007669"/>
    <property type="project" value="TreeGrafter"/>
</dbReference>
<dbReference type="Gene3D" id="2.60.120.10">
    <property type="entry name" value="Jelly Rolls"/>
    <property type="match status" value="1"/>
</dbReference>
<organism evidence="2">
    <name type="scientific">hot springs metagenome</name>
    <dbReference type="NCBI Taxonomy" id="433727"/>
    <lineage>
        <taxon>unclassified sequences</taxon>
        <taxon>metagenomes</taxon>
        <taxon>ecological metagenomes</taxon>
    </lineage>
</organism>